<sequence>SWDGLQNKTKNFKKMCVCQQRRVVHFASGETMEEDEEDPTHDETLREPSERTWRSWRKTGACDFLGARLASLLGLDSAKYQYAIDLHRRRQPQRRDDPQVGGRTENRTGRGARGERIVLSTRPDRTYSATEPRTVGQGAHNEAFQHDRDP</sequence>
<evidence type="ECO:0000313" key="2">
    <source>
        <dbReference type="Ensembl" id="ENSGMOP00000009172.2"/>
    </source>
</evidence>
<proteinExistence type="predicted"/>
<feature type="compositionally biased region" description="Basic and acidic residues" evidence="1">
    <location>
        <begin position="41"/>
        <end position="51"/>
    </location>
</feature>
<feature type="compositionally biased region" description="Basic and acidic residues" evidence="1">
    <location>
        <begin position="93"/>
        <end position="116"/>
    </location>
</feature>
<dbReference type="Proteomes" id="UP000694546">
    <property type="component" value="Chromosome 21"/>
</dbReference>
<dbReference type="Pfam" id="PF14774">
    <property type="entry name" value="FAM177"/>
    <property type="match status" value="1"/>
</dbReference>
<dbReference type="GeneTree" id="ENSGT01150000289965"/>
<feature type="compositionally biased region" description="Acidic residues" evidence="1">
    <location>
        <begin position="31"/>
        <end position="40"/>
    </location>
</feature>
<feature type="region of interest" description="Disordered" evidence="1">
    <location>
        <begin position="29"/>
        <end position="51"/>
    </location>
</feature>
<dbReference type="PANTHER" id="PTHR31206:SF5">
    <property type="entry name" value="PROTEIN FAM177A1"/>
    <property type="match status" value="1"/>
</dbReference>
<dbReference type="OMA" id="HNEAFQH"/>
<name>A0A8C4Z9I1_GADMO</name>
<feature type="region of interest" description="Disordered" evidence="1">
    <location>
        <begin position="86"/>
        <end position="150"/>
    </location>
</feature>
<dbReference type="Ensembl" id="ENSGMOT00000009422.2">
    <property type="protein sequence ID" value="ENSGMOP00000009172.2"/>
    <property type="gene ID" value="ENSGMOG00000008575.2"/>
</dbReference>
<reference evidence="2" key="2">
    <citation type="submission" date="2025-09" db="UniProtKB">
        <authorList>
            <consortium name="Ensembl"/>
        </authorList>
    </citation>
    <scope>IDENTIFICATION</scope>
</reference>
<reference evidence="2" key="1">
    <citation type="submission" date="2025-08" db="UniProtKB">
        <authorList>
            <consortium name="Ensembl"/>
        </authorList>
    </citation>
    <scope>IDENTIFICATION</scope>
</reference>
<organism evidence="2 3">
    <name type="scientific">Gadus morhua</name>
    <name type="common">Atlantic cod</name>
    <dbReference type="NCBI Taxonomy" id="8049"/>
    <lineage>
        <taxon>Eukaryota</taxon>
        <taxon>Metazoa</taxon>
        <taxon>Chordata</taxon>
        <taxon>Craniata</taxon>
        <taxon>Vertebrata</taxon>
        <taxon>Euteleostomi</taxon>
        <taxon>Actinopterygii</taxon>
        <taxon>Neopterygii</taxon>
        <taxon>Teleostei</taxon>
        <taxon>Neoteleostei</taxon>
        <taxon>Acanthomorphata</taxon>
        <taxon>Zeiogadaria</taxon>
        <taxon>Gadariae</taxon>
        <taxon>Gadiformes</taxon>
        <taxon>Gadoidei</taxon>
        <taxon>Gadidae</taxon>
        <taxon>Gadus</taxon>
    </lineage>
</organism>
<dbReference type="InterPro" id="IPR028260">
    <property type="entry name" value="FAM177"/>
</dbReference>
<accession>A0A8C4Z9I1</accession>
<dbReference type="AlphaFoldDB" id="A0A8C4Z9I1"/>
<dbReference type="PANTHER" id="PTHR31206">
    <property type="entry name" value="LP10445P"/>
    <property type="match status" value="1"/>
</dbReference>
<protein>
    <submittedName>
        <fullName evidence="2">Uncharacterized protein</fullName>
    </submittedName>
</protein>
<evidence type="ECO:0000313" key="3">
    <source>
        <dbReference type="Proteomes" id="UP000694546"/>
    </source>
</evidence>
<keyword evidence="3" id="KW-1185">Reference proteome</keyword>
<evidence type="ECO:0000256" key="1">
    <source>
        <dbReference type="SAM" id="MobiDB-lite"/>
    </source>
</evidence>